<dbReference type="EMBL" id="PVTE01000009">
    <property type="protein sequence ID" value="PRY38376.1"/>
    <property type="molecule type" value="Genomic_DNA"/>
</dbReference>
<organism evidence="1 2">
    <name type="scientific">Spirosoma oryzae</name>
    <dbReference type="NCBI Taxonomy" id="1469603"/>
    <lineage>
        <taxon>Bacteria</taxon>
        <taxon>Pseudomonadati</taxon>
        <taxon>Bacteroidota</taxon>
        <taxon>Cytophagia</taxon>
        <taxon>Cytophagales</taxon>
        <taxon>Cytophagaceae</taxon>
        <taxon>Spirosoma</taxon>
    </lineage>
</organism>
<reference evidence="1 2" key="1">
    <citation type="submission" date="2018-03" db="EMBL/GenBank/DDBJ databases">
        <title>Genomic Encyclopedia of Archaeal and Bacterial Type Strains, Phase II (KMG-II): from individual species to whole genera.</title>
        <authorList>
            <person name="Goeker M."/>
        </authorList>
    </citation>
    <scope>NUCLEOTIDE SEQUENCE [LARGE SCALE GENOMIC DNA]</scope>
    <source>
        <strain evidence="1 2">DSM 28354</strain>
    </source>
</reference>
<proteinExistence type="predicted"/>
<comment type="caution">
    <text evidence="1">The sequence shown here is derived from an EMBL/GenBank/DDBJ whole genome shotgun (WGS) entry which is preliminary data.</text>
</comment>
<dbReference type="RefSeq" id="WP_106138109.1">
    <property type="nucleotide sequence ID" value="NZ_PVTE01000009.1"/>
</dbReference>
<protein>
    <submittedName>
        <fullName evidence="1">Uncharacterized protein</fullName>
    </submittedName>
</protein>
<name>A0A2T0SY84_9BACT</name>
<accession>A0A2T0SY84</accession>
<dbReference type="Proteomes" id="UP000238375">
    <property type="component" value="Unassembled WGS sequence"/>
</dbReference>
<evidence type="ECO:0000313" key="1">
    <source>
        <dbReference type="EMBL" id="PRY38376.1"/>
    </source>
</evidence>
<evidence type="ECO:0000313" key="2">
    <source>
        <dbReference type="Proteomes" id="UP000238375"/>
    </source>
</evidence>
<keyword evidence="2" id="KW-1185">Reference proteome</keyword>
<gene>
    <name evidence="1" type="ORF">CLV58_109103</name>
</gene>
<dbReference type="AlphaFoldDB" id="A0A2T0SY84"/>
<sequence>MEVNRLKPGDWVQLVNTDSQWLQLYTNWTRLAHYRITQIYTSNDSANGEWIKVAGINSNDDPKTKRYGNQVWIEKNCFIPIDPFQAKILEAKKKLKNHES</sequence>